<dbReference type="AlphaFoldDB" id="U9UHF9"/>
<name>U9UHF9_RHIID</name>
<dbReference type="HOGENOM" id="CLU_2400816_0_0_1"/>
<reference evidence="1" key="1">
    <citation type="submission" date="2013-07" db="EMBL/GenBank/DDBJ databases">
        <title>The genome of an arbuscular mycorrhizal fungus provides insights into the evolution of the oldest plant symbiosis.</title>
        <authorList>
            <consortium name="DOE Joint Genome Institute"/>
            <person name="Tisserant E."/>
            <person name="Malbreil M."/>
            <person name="Kuo A."/>
            <person name="Kohler A."/>
            <person name="Symeonidi A."/>
            <person name="Balestrini R."/>
            <person name="Charron P."/>
            <person name="Duensing N."/>
            <person name="Frei-dit-Frey N."/>
            <person name="Gianinazzi-Pearson V."/>
            <person name="Gilbert B."/>
            <person name="Handa Y."/>
            <person name="Hijri M."/>
            <person name="Kaul R."/>
            <person name="Kawaguchi M."/>
            <person name="Krajinski F."/>
            <person name="Lammers P."/>
            <person name="Lapierre D."/>
            <person name="Masclaux F.G."/>
            <person name="Murat C."/>
            <person name="Morin E."/>
            <person name="Ndikumana S."/>
            <person name="Pagni M."/>
            <person name="Petitpierre D."/>
            <person name="Requena N."/>
            <person name="Rosikiewicz P."/>
            <person name="Riley R."/>
            <person name="Saito K."/>
            <person name="San Clemente H."/>
            <person name="Shapiro H."/>
            <person name="van Tuinen D."/>
            <person name="Becard G."/>
            <person name="Bonfante P."/>
            <person name="Paszkowski U."/>
            <person name="Shachar-Hill Y."/>
            <person name="Young J.P."/>
            <person name="Sanders I.R."/>
            <person name="Henrissat B."/>
            <person name="Rensing S.A."/>
            <person name="Grigoriev I.V."/>
            <person name="Corradi N."/>
            <person name="Roux C."/>
            <person name="Martin F."/>
        </authorList>
    </citation>
    <scope>NUCLEOTIDE SEQUENCE</scope>
    <source>
        <strain evidence="1">DAOM 197198</strain>
    </source>
</reference>
<sequence>MESLIPINDIIENHLNKNLSFKIKKMAQPERLKKDTYWKVKKEKLISRKEIKEINEITAETIRTHQGILRKKRTGITGCNRTNRLILIVHKTC</sequence>
<accession>U9UHF9</accession>
<organism evidence="1">
    <name type="scientific">Rhizophagus irregularis (strain DAOM 181602 / DAOM 197198 / MUCL 43194)</name>
    <name type="common">Arbuscular mycorrhizal fungus</name>
    <name type="synonym">Glomus intraradices</name>
    <dbReference type="NCBI Taxonomy" id="747089"/>
    <lineage>
        <taxon>Eukaryota</taxon>
        <taxon>Fungi</taxon>
        <taxon>Fungi incertae sedis</taxon>
        <taxon>Mucoromycota</taxon>
        <taxon>Glomeromycotina</taxon>
        <taxon>Glomeromycetes</taxon>
        <taxon>Glomerales</taxon>
        <taxon>Glomeraceae</taxon>
        <taxon>Rhizophagus</taxon>
    </lineage>
</organism>
<protein>
    <submittedName>
        <fullName evidence="1">Uncharacterized protein</fullName>
    </submittedName>
</protein>
<dbReference type="VEuPathDB" id="FungiDB:RhiirFUN_016332"/>
<proteinExistence type="predicted"/>
<gene>
    <name evidence="1" type="ORF">GLOINDRAFT_21186</name>
</gene>
<evidence type="ECO:0000313" key="1">
    <source>
        <dbReference type="EMBL" id="ESA17983.1"/>
    </source>
</evidence>
<dbReference type="EMBL" id="KI279632">
    <property type="protein sequence ID" value="ESA17983.1"/>
    <property type="molecule type" value="Genomic_DNA"/>
</dbReference>